<feature type="transmembrane region" description="Helical" evidence="1">
    <location>
        <begin position="6"/>
        <end position="25"/>
    </location>
</feature>
<accession>A0A5C6MJK3</accession>
<name>A0A5C6MJK3_9TELE</name>
<organism evidence="2 3">
    <name type="scientific">Takifugu flavidus</name>
    <name type="common">sansaifugu</name>
    <dbReference type="NCBI Taxonomy" id="433684"/>
    <lineage>
        <taxon>Eukaryota</taxon>
        <taxon>Metazoa</taxon>
        <taxon>Chordata</taxon>
        <taxon>Craniata</taxon>
        <taxon>Vertebrata</taxon>
        <taxon>Euteleostomi</taxon>
        <taxon>Actinopterygii</taxon>
        <taxon>Neopterygii</taxon>
        <taxon>Teleostei</taxon>
        <taxon>Neoteleostei</taxon>
        <taxon>Acanthomorphata</taxon>
        <taxon>Eupercaria</taxon>
        <taxon>Tetraodontiformes</taxon>
        <taxon>Tetradontoidea</taxon>
        <taxon>Tetraodontidae</taxon>
        <taxon>Takifugu</taxon>
    </lineage>
</organism>
<comment type="caution">
    <text evidence="2">The sequence shown here is derived from an EMBL/GenBank/DDBJ whole genome shotgun (WGS) entry which is preliminary data.</text>
</comment>
<evidence type="ECO:0000313" key="2">
    <source>
        <dbReference type="EMBL" id="TWW55374.1"/>
    </source>
</evidence>
<evidence type="ECO:0000313" key="3">
    <source>
        <dbReference type="Proteomes" id="UP000324091"/>
    </source>
</evidence>
<evidence type="ECO:0000256" key="1">
    <source>
        <dbReference type="SAM" id="Phobius"/>
    </source>
</evidence>
<keyword evidence="1" id="KW-0472">Membrane</keyword>
<keyword evidence="1" id="KW-1133">Transmembrane helix</keyword>
<gene>
    <name evidence="2" type="ORF">D4764_09G0004230</name>
</gene>
<dbReference type="EMBL" id="RHFK02000022">
    <property type="protein sequence ID" value="TWW55374.1"/>
    <property type="molecule type" value="Genomic_DNA"/>
</dbReference>
<keyword evidence="3" id="KW-1185">Reference proteome</keyword>
<proteinExistence type="predicted"/>
<dbReference type="AlphaFoldDB" id="A0A5C6MJK3"/>
<sequence>MIIITFSIISIISITLLLQEFGLFCPDDR</sequence>
<dbReference type="Proteomes" id="UP000324091">
    <property type="component" value="Chromosome 9"/>
</dbReference>
<protein>
    <submittedName>
        <fullName evidence="2">Uncharacterized protein</fullName>
    </submittedName>
</protein>
<reference evidence="2 3" key="1">
    <citation type="submission" date="2019-04" db="EMBL/GenBank/DDBJ databases">
        <title>Chromosome genome assembly for Takifugu flavidus.</title>
        <authorList>
            <person name="Xiao S."/>
        </authorList>
    </citation>
    <scope>NUCLEOTIDE SEQUENCE [LARGE SCALE GENOMIC DNA]</scope>
    <source>
        <strain evidence="2">HTHZ2018</strain>
        <tissue evidence="2">Muscle</tissue>
    </source>
</reference>
<keyword evidence="1" id="KW-0812">Transmembrane</keyword>